<evidence type="ECO:0000256" key="1">
    <source>
        <dbReference type="SAM" id="MobiDB-lite"/>
    </source>
</evidence>
<gene>
    <name evidence="3" type="ORF">SAMN02745885_01610</name>
</gene>
<name>A0A1T4QCP6_9FIRM</name>
<evidence type="ECO:0000259" key="2">
    <source>
        <dbReference type="Pfam" id="PF04313"/>
    </source>
</evidence>
<dbReference type="GO" id="GO:0003677">
    <property type="term" value="F:DNA binding"/>
    <property type="evidence" value="ECO:0007669"/>
    <property type="project" value="UniProtKB-KW"/>
</dbReference>
<keyword evidence="4" id="KW-1185">Reference proteome</keyword>
<dbReference type="Pfam" id="PF04313">
    <property type="entry name" value="HSDR_N"/>
    <property type="match status" value="1"/>
</dbReference>
<dbReference type="RefSeq" id="WP_078665665.1">
    <property type="nucleotide sequence ID" value="NZ_FUXM01000018.1"/>
</dbReference>
<dbReference type="AlphaFoldDB" id="A0A1T4QCP6"/>
<evidence type="ECO:0000313" key="4">
    <source>
        <dbReference type="Proteomes" id="UP000189933"/>
    </source>
</evidence>
<dbReference type="Gene3D" id="3.90.1570.30">
    <property type="match status" value="1"/>
</dbReference>
<organism evidence="3 4">
    <name type="scientific">Carboxydocella sporoproducens DSM 16521</name>
    <dbReference type="NCBI Taxonomy" id="1121270"/>
    <lineage>
        <taxon>Bacteria</taxon>
        <taxon>Bacillati</taxon>
        <taxon>Bacillota</taxon>
        <taxon>Clostridia</taxon>
        <taxon>Eubacteriales</taxon>
        <taxon>Clostridiales Family XVI. Incertae Sedis</taxon>
        <taxon>Carboxydocella</taxon>
    </lineage>
</organism>
<dbReference type="EMBL" id="FUXM01000018">
    <property type="protein sequence ID" value="SKA01539.1"/>
    <property type="molecule type" value="Genomic_DNA"/>
</dbReference>
<feature type="region of interest" description="Disordered" evidence="1">
    <location>
        <begin position="235"/>
        <end position="261"/>
    </location>
</feature>
<dbReference type="OrthoDB" id="9148007at2"/>
<sequence length="380" mass="43816">MSFKDELFKLSMQISERKQHVANEETTKHSLIIPFIQVLGFDVFNPLEVKPEYTADFGKKKGEKVDYAIFKNGQPIIFIEAKSISERLENHDAQLSRYFNSTPEVKIAILTNGIKYKFFTDLNQNNVMDSTPFYEFDIEHIRDVDVETISKFRKDAFDQEGLVRFAEELVYMANLNSNLKELFKNPSDEFVRFLIKDFSETRITSNVIERFKPIVKKAIQSTLVEIISQGILKSDEYDNTVPPSDSENPENTETQPGQEINEKKSIVTTEEELFVFEKVKEYLSIAGKDISQINFKDTINYLGIYYKNIYGWFLRINLSSSIKYITSRLPVNIASELAKGFTVEPAPKGMGESRVIINSAEDIKQLKDFVIKSFEIISEE</sequence>
<dbReference type="GO" id="GO:0009307">
    <property type="term" value="P:DNA restriction-modification system"/>
    <property type="evidence" value="ECO:0007669"/>
    <property type="project" value="UniProtKB-KW"/>
</dbReference>
<feature type="compositionally biased region" description="Polar residues" evidence="1">
    <location>
        <begin position="241"/>
        <end position="258"/>
    </location>
</feature>
<dbReference type="GO" id="GO:0009035">
    <property type="term" value="F:type I site-specific deoxyribonuclease activity"/>
    <property type="evidence" value="ECO:0007669"/>
    <property type="project" value="UniProtKB-EC"/>
</dbReference>
<dbReference type="GO" id="GO:0005524">
    <property type="term" value="F:ATP binding"/>
    <property type="evidence" value="ECO:0007669"/>
    <property type="project" value="UniProtKB-KW"/>
</dbReference>
<accession>A0A1T4QCP6</accession>
<evidence type="ECO:0000313" key="3">
    <source>
        <dbReference type="EMBL" id="SKA01539.1"/>
    </source>
</evidence>
<reference evidence="4" key="1">
    <citation type="submission" date="2017-02" db="EMBL/GenBank/DDBJ databases">
        <authorList>
            <person name="Varghese N."/>
            <person name="Submissions S."/>
        </authorList>
    </citation>
    <scope>NUCLEOTIDE SEQUENCE [LARGE SCALE GENOMIC DNA]</scope>
    <source>
        <strain evidence="4">DSM 16521</strain>
    </source>
</reference>
<feature type="domain" description="Restriction endonuclease type I HsdR N-terminal" evidence="2">
    <location>
        <begin position="23"/>
        <end position="126"/>
    </location>
</feature>
<dbReference type="Proteomes" id="UP000189933">
    <property type="component" value="Unassembled WGS sequence"/>
</dbReference>
<protein>
    <recommendedName>
        <fullName evidence="2">Restriction endonuclease type I HsdR N-terminal domain-containing protein</fullName>
    </recommendedName>
</protein>
<dbReference type="InterPro" id="IPR007409">
    <property type="entry name" value="Restrct_endonuc_type1_HsdR_N"/>
</dbReference>
<proteinExistence type="predicted"/>